<keyword evidence="2" id="KW-0732">Signal</keyword>
<evidence type="ECO:0000313" key="3">
    <source>
        <dbReference type="EMBL" id="MBC6470378.1"/>
    </source>
</evidence>
<name>A0ABR7LZV1_9ACTN</name>
<feature type="signal peptide" evidence="2">
    <location>
        <begin position="1"/>
        <end position="26"/>
    </location>
</feature>
<evidence type="ECO:0000313" key="4">
    <source>
        <dbReference type="Proteomes" id="UP000805614"/>
    </source>
</evidence>
<sequence>MAIAMSGLVFAGGAALMIGGATSASAEAMAAAPQVTSAKSSCGHRRGCGCNRSCGCRRGCGGCNRHHGRHSNRHTFSHNQRIVVINRNNNISRSGPEIGQRRGFRGLDDLRGVDDDDFGDGGGWND</sequence>
<dbReference type="Proteomes" id="UP000805614">
    <property type="component" value="Unassembled WGS sequence"/>
</dbReference>
<accession>A0ABR7LZV1</accession>
<dbReference type="RefSeq" id="WP_187247418.1">
    <property type="nucleotide sequence ID" value="NZ_BAAAOK010000001.1"/>
</dbReference>
<dbReference type="EMBL" id="JABVEC010000040">
    <property type="protein sequence ID" value="MBC6470378.1"/>
    <property type="molecule type" value="Genomic_DNA"/>
</dbReference>
<evidence type="ECO:0000256" key="2">
    <source>
        <dbReference type="SAM" id="SignalP"/>
    </source>
</evidence>
<comment type="caution">
    <text evidence="3">The sequence shown here is derived from an EMBL/GenBank/DDBJ whole genome shotgun (WGS) entry which is preliminary data.</text>
</comment>
<gene>
    <name evidence="3" type="ORF">HKK74_33535</name>
</gene>
<organism evidence="3 4">
    <name type="scientific">Actinomadura alba</name>
    <dbReference type="NCBI Taxonomy" id="406431"/>
    <lineage>
        <taxon>Bacteria</taxon>
        <taxon>Bacillati</taxon>
        <taxon>Actinomycetota</taxon>
        <taxon>Actinomycetes</taxon>
        <taxon>Streptosporangiales</taxon>
        <taxon>Thermomonosporaceae</taxon>
        <taxon>Actinomadura</taxon>
    </lineage>
</organism>
<feature type="chain" id="PRO_5047169970" evidence="2">
    <location>
        <begin position="27"/>
        <end position="126"/>
    </location>
</feature>
<keyword evidence="4" id="KW-1185">Reference proteome</keyword>
<evidence type="ECO:0000256" key="1">
    <source>
        <dbReference type="SAM" id="MobiDB-lite"/>
    </source>
</evidence>
<reference evidence="3 4" key="1">
    <citation type="submission" date="2020-06" db="EMBL/GenBank/DDBJ databases">
        <title>Actinomadura xiongansis sp. nov., isolated from soil of Baiyangdian.</title>
        <authorList>
            <person name="Zhang X."/>
        </authorList>
    </citation>
    <scope>NUCLEOTIDE SEQUENCE [LARGE SCALE GENOMIC DNA]</scope>
    <source>
        <strain evidence="3 4">HBUM206468</strain>
    </source>
</reference>
<proteinExistence type="predicted"/>
<protein>
    <submittedName>
        <fullName evidence="3">Uncharacterized protein</fullName>
    </submittedName>
</protein>
<feature type="region of interest" description="Disordered" evidence="1">
    <location>
        <begin position="88"/>
        <end position="110"/>
    </location>
</feature>